<reference evidence="7 8" key="1">
    <citation type="submission" date="2017-01" db="EMBL/GenBank/DDBJ databases">
        <authorList>
            <person name="Mah S.A."/>
            <person name="Swanson W.J."/>
            <person name="Moy G.W."/>
            <person name="Vacquier V.D."/>
        </authorList>
    </citation>
    <scope>NUCLEOTIDE SEQUENCE [LARGE SCALE GENOMIC DNA]</scope>
    <source>
        <strain evidence="7 8">DSM 11589</strain>
    </source>
</reference>
<dbReference type="EMBL" id="FTOA01000002">
    <property type="protein sequence ID" value="SIS56440.1"/>
    <property type="molecule type" value="Genomic_DNA"/>
</dbReference>
<keyword evidence="3 6" id="KW-0812">Transmembrane</keyword>
<evidence type="ECO:0000256" key="6">
    <source>
        <dbReference type="SAM" id="Phobius"/>
    </source>
</evidence>
<dbReference type="Proteomes" id="UP000185678">
    <property type="component" value="Unassembled WGS sequence"/>
</dbReference>
<dbReference type="InterPro" id="IPR000390">
    <property type="entry name" value="Small_drug/metabolite_transptr"/>
</dbReference>
<proteinExistence type="predicted"/>
<dbReference type="Gene3D" id="1.10.3730.20">
    <property type="match status" value="1"/>
</dbReference>
<dbReference type="RefSeq" id="WP_076399439.1">
    <property type="nucleotide sequence ID" value="NZ_FTOA01000002.1"/>
</dbReference>
<dbReference type="PANTHER" id="PTHR30561">
    <property type="entry name" value="SMR FAMILY PROTON-DEPENDENT DRUG EFFLUX TRANSPORTER SUGE"/>
    <property type="match status" value="1"/>
</dbReference>
<dbReference type="GO" id="GO:0005886">
    <property type="term" value="C:plasma membrane"/>
    <property type="evidence" value="ECO:0007669"/>
    <property type="project" value="UniProtKB-SubCell"/>
</dbReference>
<feature type="transmembrane region" description="Helical" evidence="6">
    <location>
        <begin position="78"/>
        <end position="98"/>
    </location>
</feature>
<protein>
    <submittedName>
        <fullName evidence="7">Small Multidrug Resistance protein</fullName>
    </submittedName>
</protein>
<organism evidence="7 8">
    <name type="scientific">Insolitispirillum peregrinum</name>
    <dbReference type="NCBI Taxonomy" id="80876"/>
    <lineage>
        <taxon>Bacteria</taxon>
        <taxon>Pseudomonadati</taxon>
        <taxon>Pseudomonadota</taxon>
        <taxon>Alphaproteobacteria</taxon>
        <taxon>Rhodospirillales</taxon>
        <taxon>Novispirillaceae</taxon>
        <taxon>Insolitispirillum</taxon>
    </lineage>
</organism>
<evidence type="ECO:0000256" key="3">
    <source>
        <dbReference type="ARBA" id="ARBA00022692"/>
    </source>
</evidence>
<feature type="transmembrane region" description="Helical" evidence="6">
    <location>
        <begin position="52"/>
        <end position="71"/>
    </location>
</feature>
<dbReference type="PANTHER" id="PTHR30561:SF23">
    <property type="entry name" value="4-AMINO-4-DEOXY-L-ARABINOSE-PHOSPHOUNDECAPRENOL FLIPPASE SUBUNIT ARNE-RELATED"/>
    <property type="match status" value="1"/>
</dbReference>
<feature type="transmembrane region" description="Helical" evidence="6">
    <location>
        <begin position="12"/>
        <end position="32"/>
    </location>
</feature>
<dbReference type="SUPFAM" id="SSF103481">
    <property type="entry name" value="Multidrug resistance efflux transporter EmrE"/>
    <property type="match status" value="1"/>
</dbReference>
<sequence>MAGSALTPVNLVMLSGFALLLAAGQFMFKFAAQSSPSLSSLQGFVGLALSPWLWIALTLYGTATLLWIFILQRVPLSLAYPFSALGFVIVPVVAWLVFHEPLTLRYGLGVALILGGLFVLSR</sequence>
<keyword evidence="2" id="KW-1003">Cell membrane</keyword>
<evidence type="ECO:0000256" key="5">
    <source>
        <dbReference type="ARBA" id="ARBA00023136"/>
    </source>
</evidence>
<gene>
    <name evidence="7" type="ORF">SAMN05421779_102600</name>
</gene>
<comment type="subcellular location">
    <subcellularLocation>
        <location evidence="1">Cell membrane</location>
        <topology evidence="1">Multi-pass membrane protein</topology>
    </subcellularLocation>
</comment>
<dbReference type="STRING" id="80876.SAMN05421779_102600"/>
<keyword evidence="8" id="KW-1185">Reference proteome</keyword>
<evidence type="ECO:0000313" key="7">
    <source>
        <dbReference type="EMBL" id="SIS56440.1"/>
    </source>
</evidence>
<keyword evidence="5 6" id="KW-0472">Membrane</keyword>
<evidence type="ECO:0000256" key="4">
    <source>
        <dbReference type="ARBA" id="ARBA00022989"/>
    </source>
</evidence>
<accession>A0A1N7K4E9</accession>
<evidence type="ECO:0000256" key="1">
    <source>
        <dbReference type="ARBA" id="ARBA00004651"/>
    </source>
</evidence>
<dbReference type="GO" id="GO:0022857">
    <property type="term" value="F:transmembrane transporter activity"/>
    <property type="evidence" value="ECO:0007669"/>
    <property type="project" value="InterPro"/>
</dbReference>
<dbReference type="InterPro" id="IPR037185">
    <property type="entry name" value="EmrE-like"/>
</dbReference>
<dbReference type="AlphaFoldDB" id="A0A1N7K4E9"/>
<evidence type="ECO:0000313" key="8">
    <source>
        <dbReference type="Proteomes" id="UP000185678"/>
    </source>
</evidence>
<dbReference type="OrthoDB" id="7210375at2"/>
<name>A0A1N7K4E9_9PROT</name>
<evidence type="ECO:0000256" key="2">
    <source>
        <dbReference type="ARBA" id="ARBA00022475"/>
    </source>
</evidence>
<keyword evidence="4 6" id="KW-1133">Transmembrane helix</keyword>
<feature type="transmembrane region" description="Helical" evidence="6">
    <location>
        <begin position="104"/>
        <end position="121"/>
    </location>
</feature>